<dbReference type="Proteomes" id="UP000828048">
    <property type="component" value="Chromosome 5"/>
</dbReference>
<comment type="caution">
    <text evidence="1">The sequence shown here is derived from an EMBL/GenBank/DDBJ whole genome shotgun (WGS) entry which is preliminary data.</text>
</comment>
<dbReference type="EMBL" id="CM037155">
    <property type="protein sequence ID" value="KAH7847380.1"/>
    <property type="molecule type" value="Genomic_DNA"/>
</dbReference>
<organism evidence="1 2">
    <name type="scientific">Vaccinium darrowii</name>
    <dbReference type="NCBI Taxonomy" id="229202"/>
    <lineage>
        <taxon>Eukaryota</taxon>
        <taxon>Viridiplantae</taxon>
        <taxon>Streptophyta</taxon>
        <taxon>Embryophyta</taxon>
        <taxon>Tracheophyta</taxon>
        <taxon>Spermatophyta</taxon>
        <taxon>Magnoliopsida</taxon>
        <taxon>eudicotyledons</taxon>
        <taxon>Gunneridae</taxon>
        <taxon>Pentapetalae</taxon>
        <taxon>asterids</taxon>
        <taxon>Ericales</taxon>
        <taxon>Ericaceae</taxon>
        <taxon>Vaccinioideae</taxon>
        <taxon>Vaccinieae</taxon>
        <taxon>Vaccinium</taxon>
    </lineage>
</organism>
<evidence type="ECO:0000313" key="2">
    <source>
        <dbReference type="Proteomes" id="UP000828048"/>
    </source>
</evidence>
<proteinExistence type="predicted"/>
<keyword evidence="2" id="KW-1185">Reference proteome</keyword>
<protein>
    <submittedName>
        <fullName evidence="1">Uncharacterized protein</fullName>
    </submittedName>
</protein>
<gene>
    <name evidence="1" type="ORF">Vadar_025441</name>
</gene>
<reference evidence="1 2" key="1">
    <citation type="journal article" date="2021" name="Hortic Res">
        <title>High-quality reference genome and annotation aids understanding of berry development for evergreen blueberry (Vaccinium darrowii).</title>
        <authorList>
            <person name="Yu J."/>
            <person name="Hulse-Kemp A.M."/>
            <person name="Babiker E."/>
            <person name="Staton M."/>
        </authorList>
    </citation>
    <scope>NUCLEOTIDE SEQUENCE [LARGE SCALE GENOMIC DNA]</scope>
    <source>
        <strain evidence="2">cv. NJ 8807/NJ 8810</strain>
        <tissue evidence="1">Young leaf</tissue>
    </source>
</reference>
<name>A0ACB7Y374_9ERIC</name>
<evidence type="ECO:0000313" key="1">
    <source>
        <dbReference type="EMBL" id="KAH7847380.1"/>
    </source>
</evidence>
<sequence length="541" mass="60464">MDTNTTKTLAVEVDALLSFEPAQSHEKNGNEVDENGGNPGEKPKENLCNESRLGENGEKTGEGGRNLEGNHDGNENKEEVEEEGDGDEEHEYFVGDFVWGKIKGYPWWPGQIYDPSDASEYARKYNRSQRERLLVAYFGDRSFSWCHPSQLKPFDEGYEEMSKQTDSKSFLNALQKAVEGIGRLVELKLTCSCVSDDENQFRLAENAGIKQGVVVPECGTRRISIPPHGPARVIATVKYIAEVGSTTSMLDLSVLRSFLSAFYRAKGGHKLAVYQEPLQIQELENKNRDGNEVSDVSDISSPGEEIKGGLVPGDLGFGQTNQRLFQKCHRRKKKSVAKLVKEHEVIEPNGKRKRKHAPPSSRKRGRKEEAELSGSPKYAEDEVLSAKHGSGGGEEEEEEEEETKQDKVSSIENGDKIAEEGNENVCVAESEKIAEPLGERMIRVANQLIGSPPIAKCSGEIFQEKLPNEFDNPRNPHPPHDSMEIDAYIKEVVSEQRSAAQNPIYLGEKNSVDRFVLFISAFRSALFLEGSNYKMYHRKLR</sequence>
<accession>A0ACB7Y374</accession>